<accession>A0A8H5H8F9</accession>
<feature type="compositionally biased region" description="Polar residues" evidence="1">
    <location>
        <begin position="1"/>
        <end position="21"/>
    </location>
</feature>
<dbReference type="Proteomes" id="UP000565441">
    <property type="component" value="Unassembled WGS sequence"/>
</dbReference>
<protein>
    <submittedName>
        <fullName evidence="2">Uncharacterized protein</fullName>
    </submittedName>
</protein>
<proteinExistence type="predicted"/>
<sequence>MVSHLPLSQTGNIPADSTGSKKGTKAVRSALHSLLLNYPGPKRASPRTLHIHALSPETLQLIFSKACAEDSLTTSKEIGQLDYHLEGSFRPTALSIAGVCKLWRRNILDPTHTSCWASFVLSDKKLYKLGTSQLLSRLKLYLARSRNSTLYIRALFTRRTSNHIRNALVREAHRWGSIVLRANTAFFQAFPPIISLTPRLRHIDIDMIDVDPSSPMRPAKKTTPSITFTYTPALEHLTLGRLVPPHWDFNLKRAGDNLRQFISYNMRLSDTLRVARTLPALTNLVLHIAHQSLVCARPQRLSFPKLRLLQLRMFGTFHMWVSVEGWLKRAREALAELLDTVETPALKDLTVSFPTWTCGDAEAVEWEQKWKLVGGWPMSSFRIFLGSTLRGTLTKLTLHCAAINADDLIGCLAMLSRLEMFDFEEPPSFRTEKMVKWLTRFEALDEPWAVAQYRERCDRLPRLRKLELSGKLLVDDDMIVTMLESRMKHLGGMAVFEDAYDDTDEGDGDCSRGIVEMDDEDSDAKVGMGELDLTSAKFTFRGRRMEPAAWQRLKDLMAPDHKDCDHILIRSVWDCDAVPERFTGLD</sequence>
<feature type="region of interest" description="Disordered" evidence="1">
    <location>
        <begin position="1"/>
        <end position="22"/>
    </location>
</feature>
<dbReference type="OrthoDB" id="2835124at2759"/>
<evidence type="ECO:0000313" key="3">
    <source>
        <dbReference type="Proteomes" id="UP000565441"/>
    </source>
</evidence>
<evidence type="ECO:0000256" key="1">
    <source>
        <dbReference type="SAM" id="MobiDB-lite"/>
    </source>
</evidence>
<dbReference type="EMBL" id="JAACJP010000019">
    <property type="protein sequence ID" value="KAF5378584.1"/>
    <property type="molecule type" value="Genomic_DNA"/>
</dbReference>
<reference evidence="2 3" key="1">
    <citation type="journal article" date="2020" name="ISME J.">
        <title>Uncovering the hidden diversity of litter-decomposition mechanisms in mushroom-forming fungi.</title>
        <authorList>
            <person name="Floudas D."/>
            <person name="Bentzer J."/>
            <person name="Ahren D."/>
            <person name="Johansson T."/>
            <person name="Persson P."/>
            <person name="Tunlid A."/>
        </authorList>
    </citation>
    <scope>NUCLEOTIDE SEQUENCE [LARGE SCALE GENOMIC DNA]</scope>
    <source>
        <strain evidence="2 3">CBS 661.87</strain>
    </source>
</reference>
<keyword evidence="3" id="KW-1185">Reference proteome</keyword>
<organism evidence="2 3">
    <name type="scientific">Tricholomella constricta</name>
    <dbReference type="NCBI Taxonomy" id="117010"/>
    <lineage>
        <taxon>Eukaryota</taxon>
        <taxon>Fungi</taxon>
        <taxon>Dikarya</taxon>
        <taxon>Basidiomycota</taxon>
        <taxon>Agaricomycotina</taxon>
        <taxon>Agaricomycetes</taxon>
        <taxon>Agaricomycetidae</taxon>
        <taxon>Agaricales</taxon>
        <taxon>Tricholomatineae</taxon>
        <taxon>Lyophyllaceae</taxon>
        <taxon>Tricholomella</taxon>
    </lineage>
</organism>
<comment type="caution">
    <text evidence="2">The sequence shown here is derived from an EMBL/GenBank/DDBJ whole genome shotgun (WGS) entry which is preliminary data.</text>
</comment>
<gene>
    <name evidence="2" type="ORF">D9615_007103</name>
</gene>
<name>A0A8H5H8F9_9AGAR</name>
<dbReference type="AlphaFoldDB" id="A0A8H5H8F9"/>
<evidence type="ECO:0000313" key="2">
    <source>
        <dbReference type="EMBL" id="KAF5378584.1"/>
    </source>
</evidence>